<dbReference type="HOGENOM" id="CLU_3380044_0_0_0"/>
<organism evidence="1 2">
    <name type="scientific">Acidobacterium capsulatum (strain ATCC 51196 / DSM 11244 / BCRC 80197 / JCM 7670 / NBRC 15755 / NCIMB 13165 / 161)</name>
    <dbReference type="NCBI Taxonomy" id="240015"/>
    <lineage>
        <taxon>Bacteria</taxon>
        <taxon>Pseudomonadati</taxon>
        <taxon>Acidobacteriota</taxon>
        <taxon>Terriglobia</taxon>
        <taxon>Terriglobales</taxon>
        <taxon>Acidobacteriaceae</taxon>
        <taxon>Acidobacterium</taxon>
    </lineage>
</organism>
<name>C1F492_ACIC5</name>
<proteinExistence type="predicted"/>
<reference evidence="1 2" key="1">
    <citation type="journal article" date="2009" name="Appl. Environ. Microbiol.">
        <title>Three genomes from the phylum Acidobacteria provide insight into the lifestyles of these microorganisms in soils.</title>
        <authorList>
            <person name="Ward N.L."/>
            <person name="Challacombe J.F."/>
            <person name="Janssen P.H."/>
            <person name="Henrissat B."/>
            <person name="Coutinho P.M."/>
            <person name="Wu M."/>
            <person name="Xie G."/>
            <person name="Haft D.H."/>
            <person name="Sait M."/>
            <person name="Badger J."/>
            <person name="Barabote R.D."/>
            <person name="Bradley B."/>
            <person name="Brettin T.S."/>
            <person name="Brinkac L.M."/>
            <person name="Bruce D."/>
            <person name="Creasy T."/>
            <person name="Daugherty S.C."/>
            <person name="Davidsen T.M."/>
            <person name="DeBoy R.T."/>
            <person name="Detter J.C."/>
            <person name="Dodson R.J."/>
            <person name="Durkin A.S."/>
            <person name="Ganapathy A."/>
            <person name="Gwinn-Giglio M."/>
            <person name="Han C.S."/>
            <person name="Khouri H."/>
            <person name="Kiss H."/>
            <person name="Kothari S.P."/>
            <person name="Madupu R."/>
            <person name="Nelson K.E."/>
            <person name="Nelson W.C."/>
            <person name="Paulsen I."/>
            <person name="Penn K."/>
            <person name="Ren Q."/>
            <person name="Rosovitz M.J."/>
            <person name="Selengut J.D."/>
            <person name="Shrivastava S."/>
            <person name="Sullivan S.A."/>
            <person name="Tapia R."/>
            <person name="Thompson L.S."/>
            <person name="Watkins K.L."/>
            <person name="Yang Q."/>
            <person name="Yu C."/>
            <person name="Zafar N."/>
            <person name="Zhou L."/>
            <person name="Kuske C.R."/>
        </authorList>
    </citation>
    <scope>NUCLEOTIDE SEQUENCE [LARGE SCALE GENOMIC DNA]</scope>
    <source>
        <strain evidence="2">ATCC 51196 / DSM 11244 / BCRC 80197 / JCM 7670 / NBRC 15755 / NCIMB 13165 / 161</strain>
    </source>
</reference>
<dbReference type="STRING" id="240015.ACP_1121"/>
<evidence type="ECO:0000313" key="2">
    <source>
        <dbReference type="Proteomes" id="UP000002207"/>
    </source>
</evidence>
<evidence type="ECO:0000313" key="1">
    <source>
        <dbReference type="EMBL" id="ACO33607.1"/>
    </source>
</evidence>
<keyword evidence="2" id="KW-1185">Reference proteome</keyword>
<dbReference type="Proteomes" id="UP000002207">
    <property type="component" value="Chromosome"/>
</dbReference>
<dbReference type="AlphaFoldDB" id="C1F492"/>
<sequence length="33" mass="3663">MFGDEPGYYTGFIPEGSNDGQDLFGGFSVCRLW</sequence>
<dbReference type="KEGG" id="aca:ACP_1121"/>
<protein>
    <submittedName>
        <fullName evidence="1">Uncharacterized protein</fullName>
    </submittedName>
</protein>
<accession>C1F492</accession>
<dbReference type="InParanoid" id="C1F492"/>
<dbReference type="EMBL" id="CP001472">
    <property type="protein sequence ID" value="ACO33607.1"/>
    <property type="molecule type" value="Genomic_DNA"/>
</dbReference>
<gene>
    <name evidence="1" type="ordered locus">ACP_1121</name>
</gene>